<evidence type="ECO:0000259" key="1">
    <source>
        <dbReference type="Pfam" id="PF01872"/>
    </source>
</evidence>
<organism evidence="2 3">
    <name type="scientific">Streptodolium elevatio</name>
    <dbReference type="NCBI Taxonomy" id="3157996"/>
    <lineage>
        <taxon>Bacteria</taxon>
        <taxon>Bacillati</taxon>
        <taxon>Actinomycetota</taxon>
        <taxon>Actinomycetes</taxon>
        <taxon>Kitasatosporales</taxon>
        <taxon>Streptomycetaceae</taxon>
        <taxon>Streptodolium</taxon>
    </lineage>
</organism>
<gene>
    <name evidence="2" type="ORF">AB0C36_27805</name>
</gene>
<dbReference type="InterPro" id="IPR002734">
    <property type="entry name" value="RibDG_C"/>
</dbReference>
<dbReference type="SUPFAM" id="SSF53597">
    <property type="entry name" value="Dihydrofolate reductase-like"/>
    <property type="match status" value="1"/>
</dbReference>
<evidence type="ECO:0000313" key="2">
    <source>
        <dbReference type="EMBL" id="MEU8137305.1"/>
    </source>
</evidence>
<dbReference type="RefSeq" id="WP_358359014.1">
    <property type="nucleotide sequence ID" value="NZ_JBEZFP010000085.1"/>
</dbReference>
<sequence>MKLTATTFITIDGVYQAPGGPDEDRSDGFPHGGWAYPYDDKDFGAFMDGIFGQVDAFLLGRKTYDIFAAYWPKVTDPDNPIAGRLNSLPKYVPSSTLTSPEWAETRVLTGDLREEVTALKAQPGRELQVHGSGRLVGSLLTLGLVDTLHLLTFPVVLGTGKRLFPESALPSAFGLASSRPTSTGVVINTYARTGEPTYGDFGAED</sequence>
<keyword evidence="3" id="KW-1185">Reference proteome</keyword>
<dbReference type="Proteomes" id="UP001551482">
    <property type="component" value="Unassembled WGS sequence"/>
</dbReference>
<comment type="caution">
    <text evidence="2">The sequence shown here is derived from an EMBL/GenBank/DDBJ whole genome shotgun (WGS) entry which is preliminary data.</text>
</comment>
<accession>A0ABV3DNH5</accession>
<dbReference type="Pfam" id="PF01872">
    <property type="entry name" value="RibD_C"/>
    <property type="match status" value="1"/>
</dbReference>
<dbReference type="InterPro" id="IPR050765">
    <property type="entry name" value="Riboflavin_Biosynth_HTPR"/>
</dbReference>
<dbReference type="PANTHER" id="PTHR38011:SF2">
    <property type="entry name" value="BIFUNCTIONAL DEAMINASE-REDUCTASE DOMAIN PROTEIN"/>
    <property type="match status" value="1"/>
</dbReference>
<name>A0ABV3DNH5_9ACTN</name>
<evidence type="ECO:0000313" key="3">
    <source>
        <dbReference type="Proteomes" id="UP001551482"/>
    </source>
</evidence>
<proteinExistence type="predicted"/>
<reference evidence="2 3" key="1">
    <citation type="submission" date="2024-06" db="EMBL/GenBank/DDBJ databases">
        <title>The Natural Products Discovery Center: Release of the First 8490 Sequenced Strains for Exploring Actinobacteria Biosynthetic Diversity.</title>
        <authorList>
            <person name="Kalkreuter E."/>
            <person name="Kautsar S.A."/>
            <person name="Yang D."/>
            <person name="Bader C.D."/>
            <person name="Teijaro C.N."/>
            <person name="Fluegel L."/>
            <person name="Davis C.M."/>
            <person name="Simpson J.R."/>
            <person name="Lauterbach L."/>
            <person name="Steele A.D."/>
            <person name="Gui C."/>
            <person name="Meng S."/>
            <person name="Li G."/>
            <person name="Viehrig K."/>
            <person name="Ye F."/>
            <person name="Su P."/>
            <person name="Kiefer A.F."/>
            <person name="Nichols A."/>
            <person name="Cepeda A.J."/>
            <person name="Yan W."/>
            <person name="Fan B."/>
            <person name="Jiang Y."/>
            <person name="Adhikari A."/>
            <person name="Zheng C.-J."/>
            <person name="Schuster L."/>
            <person name="Cowan T.M."/>
            <person name="Smanski M.J."/>
            <person name="Chevrette M.G."/>
            <person name="De Carvalho L.P.S."/>
            <person name="Shen B."/>
        </authorList>
    </citation>
    <scope>NUCLEOTIDE SEQUENCE [LARGE SCALE GENOMIC DNA]</scope>
    <source>
        <strain evidence="2 3">NPDC048946</strain>
    </source>
</reference>
<protein>
    <submittedName>
        <fullName evidence="2">Dihydrofolate reductase family protein</fullName>
    </submittedName>
</protein>
<dbReference type="Gene3D" id="3.40.430.10">
    <property type="entry name" value="Dihydrofolate Reductase, subunit A"/>
    <property type="match status" value="1"/>
</dbReference>
<dbReference type="PANTHER" id="PTHR38011">
    <property type="entry name" value="DIHYDROFOLATE REDUCTASE FAMILY PROTEIN (AFU_ORTHOLOGUE AFUA_8G06820)"/>
    <property type="match status" value="1"/>
</dbReference>
<feature type="domain" description="Bacterial bifunctional deaminase-reductase C-terminal" evidence="1">
    <location>
        <begin position="2"/>
        <end position="186"/>
    </location>
</feature>
<dbReference type="EMBL" id="JBEZFP010000085">
    <property type="protein sequence ID" value="MEU8137305.1"/>
    <property type="molecule type" value="Genomic_DNA"/>
</dbReference>
<dbReference type="InterPro" id="IPR024072">
    <property type="entry name" value="DHFR-like_dom_sf"/>
</dbReference>